<comment type="similarity">
    <text evidence="2">Belongs to the PP2C family.</text>
</comment>
<dbReference type="GO" id="GO:0046872">
    <property type="term" value="F:metal ion binding"/>
    <property type="evidence" value="ECO:0007669"/>
    <property type="project" value="UniProtKB-KW"/>
</dbReference>
<feature type="compositionally biased region" description="Low complexity" evidence="9">
    <location>
        <begin position="152"/>
        <end position="165"/>
    </location>
</feature>
<keyword evidence="4" id="KW-0479">Metal-binding</keyword>
<proteinExistence type="inferred from homology"/>
<accession>A0A0M9WB08</accession>
<keyword evidence="8" id="KW-0464">Manganese</keyword>
<dbReference type="Pfam" id="PF00481">
    <property type="entry name" value="PP2C"/>
    <property type="match status" value="1"/>
</dbReference>
<evidence type="ECO:0000256" key="8">
    <source>
        <dbReference type="ARBA" id="ARBA00023211"/>
    </source>
</evidence>
<name>A0A0M9WB08_9EURO</name>
<evidence type="ECO:0000313" key="11">
    <source>
        <dbReference type="EMBL" id="KOS38055.1"/>
    </source>
</evidence>
<dbReference type="EMBL" id="LHQQ01000275">
    <property type="protein sequence ID" value="KOS38055.1"/>
    <property type="molecule type" value="Genomic_DNA"/>
</dbReference>
<feature type="domain" description="PPM-type phosphatase" evidence="10">
    <location>
        <begin position="1"/>
        <end position="249"/>
    </location>
</feature>
<dbReference type="PANTHER" id="PTHR13832">
    <property type="entry name" value="PROTEIN PHOSPHATASE 2C"/>
    <property type="match status" value="1"/>
</dbReference>
<dbReference type="SUPFAM" id="SSF81606">
    <property type="entry name" value="PP2C-like"/>
    <property type="match status" value="1"/>
</dbReference>
<reference evidence="11 12" key="1">
    <citation type="submission" date="2015-08" db="EMBL/GenBank/DDBJ databases">
        <title>Genome sequencing of Penicillium nordicum.</title>
        <authorList>
            <person name="Nguyen H.D."/>
            <person name="Seifert K.A."/>
        </authorList>
    </citation>
    <scope>NUCLEOTIDE SEQUENCE [LARGE SCALE GENOMIC DNA]</scope>
    <source>
        <strain evidence="11 12">DAOMC 185683</strain>
    </source>
</reference>
<dbReference type="CDD" id="cd00143">
    <property type="entry name" value="PP2Cc"/>
    <property type="match status" value="1"/>
</dbReference>
<sequence>MMGNQVHKSLHHLLARRPEFQQDDWVTAIKAALAEEDSILLDRFEHESAEPAVSGSTVAICCLNLTKGELMVSNLGDSHVILAERDLKTEHPYHIRRLTQAHKPSIPSEKTRIEQAGGVVNNRSGTERLGSLNMSRALGDLQYKNPVNTLMDSSVSDPASSATSRSESRGNFLSNDPYTTRRTLHTDRRYLLLVLSDGVTDRVDDTNLVQHVMKLSMRGKRANEIAQEIATNSANRPHSDNATCIVAMLDGQKP</sequence>
<comment type="cofactor">
    <cofactor evidence="1">
        <name>Mn(2+)</name>
        <dbReference type="ChEBI" id="CHEBI:29035"/>
    </cofactor>
</comment>
<dbReference type="Proteomes" id="UP000037696">
    <property type="component" value="Unassembled WGS sequence"/>
</dbReference>
<evidence type="ECO:0000259" key="10">
    <source>
        <dbReference type="PROSITE" id="PS51746"/>
    </source>
</evidence>
<keyword evidence="12" id="KW-1185">Reference proteome</keyword>
<dbReference type="InterPro" id="IPR036457">
    <property type="entry name" value="PPM-type-like_dom_sf"/>
</dbReference>
<dbReference type="PROSITE" id="PS51746">
    <property type="entry name" value="PPM_2"/>
    <property type="match status" value="1"/>
</dbReference>
<evidence type="ECO:0000256" key="9">
    <source>
        <dbReference type="SAM" id="MobiDB-lite"/>
    </source>
</evidence>
<evidence type="ECO:0000256" key="7">
    <source>
        <dbReference type="ARBA" id="ARBA00022912"/>
    </source>
</evidence>
<keyword evidence="5" id="KW-0378">Hydrolase</keyword>
<dbReference type="STRING" id="229535.A0A0M9WB08"/>
<gene>
    <name evidence="11" type="ORF">ACN38_g11126</name>
</gene>
<feature type="region of interest" description="Disordered" evidence="9">
    <location>
        <begin position="149"/>
        <end position="179"/>
    </location>
</feature>
<dbReference type="SMART" id="SM00332">
    <property type="entry name" value="PP2Cc"/>
    <property type="match status" value="1"/>
</dbReference>
<keyword evidence="6" id="KW-0460">Magnesium</keyword>
<evidence type="ECO:0000256" key="1">
    <source>
        <dbReference type="ARBA" id="ARBA00001936"/>
    </source>
</evidence>
<dbReference type="EC" id="3.1.3.16" evidence="3"/>
<dbReference type="GO" id="GO:0004722">
    <property type="term" value="F:protein serine/threonine phosphatase activity"/>
    <property type="evidence" value="ECO:0007669"/>
    <property type="project" value="UniProtKB-EC"/>
</dbReference>
<evidence type="ECO:0000313" key="12">
    <source>
        <dbReference type="Proteomes" id="UP000037696"/>
    </source>
</evidence>
<dbReference type="AlphaFoldDB" id="A0A0M9WB08"/>
<evidence type="ECO:0000256" key="3">
    <source>
        <dbReference type="ARBA" id="ARBA00013081"/>
    </source>
</evidence>
<dbReference type="Gene3D" id="3.60.40.10">
    <property type="entry name" value="PPM-type phosphatase domain"/>
    <property type="match status" value="1"/>
</dbReference>
<dbReference type="PANTHER" id="PTHR13832:SF803">
    <property type="entry name" value="PROTEIN PHOSPHATASE 1G"/>
    <property type="match status" value="1"/>
</dbReference>
<evidence type="ECO:0000256" key="4">
    <source>
        <dbReference type="ARBA" id="ARBA00022723"/>
    </source>
</evidence>
<dbReference type="InterPro" id="IPR015655">
    <property type="entry name" value="PP2C"/>
</dbReference>
<organism evidence="11 12">
    <name type="scientific">Penicillium nordicum</name>
    <dbReference type="NCBI Taxonomy" id="229535"/>
    <lineage>
        <taxon>Eukaryota</taxon>
        <taxon>Fungi</taxon>
        <taxon>Dikarya</taxon>
        <taxon>Ascomycota</taxon>
        <taxon>Pezizomycotina</taxon>
        <taxon>Eurotiomycetes</taxon>
        <taxon>Eurotiomycetidae</taxon>
        <taxon>Eurotiales</taxon>
        <taxon>Aspergillaceae</taxon>
        <taxon>Penicillium</taxon>
    </lineage>
</organism>
<comment type="caution">
    <text evidence="11">The sequence shown here is derived from an EMBL/GenBank/DDBJ whole genome shotgun (WGS) entry which is preliminary data.</text>
</comment>
<evidence type="ECO:0000256" key="6">
    <source>
        <dbReference type="ARBA" id="ARBA00022842"/>
    </source>
</evidence>
<dbReference type="OrthoDB" id="659at2759"/>
<keyword evidence="7" id="KW-0904">Protein phosphatase</keyword>
<evidence type="ECO:0000256" key="5">
    <source>
        <dbReference type="ARBA" id="ARBA00022801"/>
    </source>
</evidence>
<dbReference type="InterPro" id="IPR001932">
    <property type="entry name" value="PPM-type_phosphatase-like_dom"/>
</dbReference>
<evidence type="ECO:0000256" key="2">
    <source>
        <dbReference type="ARBA" id="ARBA00006702"/>
    </source>
</evidence>
<protein>
    <recommendedName>
        <fullName evidence="3">protein-serine/threonine phosphatase</fullName>
        <ecNumber evidence="3">3.1.3.16</ecNumber>
    </recommendedName>
</protein>